<comment type="caution">
    <text evidence="1">The sequence shown here is derived from an EMBL/GenBank/DDBJ whole genome shotgun (WGS) entry which is preliminary data.</text>
</comment>
<accession>A0A9P7K744</accession>
<sequence>MNLAQFLKRWYDEASESQVIDFLHLVFVIIGDSMFRRQAVLDRLHDLSLVSSSWKRSVDFYLPARFPRPLVYSPFDEHVFDLVPFLKIHKNAWIKNVYPTLYLDPEERG</sequence>
<reference evidence="1" key="2">
    <citation type="submission" date="2021-10" db="EMBL/GenBank/DDBJ databases">
        <title>Phylogenomics reveals ancestral predisposition of the termite-cultivated fungus Termitomyces towards a domesticated lifestyle.</title>
        <authorList>
            <person name="Auxier B."/>
            <person name="Grum-Grzhimaylo A."/>
            <person name="Cardenas M.E."/>
            <person name="Lodge J.D."/>
            <person name="Laessoe T."/>
            <person name="Pedersen O."/>
            <person name="Smith M.E."/>
            <person name="Kuyper T.W."/>
            <person name="Franco-Molano E.A."/>
            <person name="Baroni T.J."/>
            <person name="Aanen D.K."/>
        </authorList>
    </citation>
    <scope>NUCLEOTIDE SEQUENCE</scope>
    <source>
        <strain evidence="1">D49</strain>
    </source>
</reference>
<protein>
    <submittedName>
        <fullName evidence="1">Uncharacterized protein</fullName>
    </submittedName>
</protein>
<reference evidence="1" key="1">
    <citation type="submission" date="2021-02" db="EMBL/GenBank/DDBJ databases">
        <authorList>
            <person name="Nieuwenhuis M."/>
            <person name="Van De Peppel L.J.J."/>
        </authorList>
    </citation>
    <scope>NUCLEOTIDE SEQUENCE</scope>
    <source>
        <strain evidence="1">D49</strain>
    </source>
</reference>
<evidence type="ECO:0000313" key="1">
    <source>
        <dbReference type="EMBL" id="KAG5638744.1"/>
    </source>
</evidence>
<proteinExistence type="predicted"/>
<keyword evidence="2" id="KW-1185">Reference proteome</keyword>
<organism evidence="1 2">
    <name type="scientific">Sphagnurus paluster</name>
    <dbReference type="NCBI Taxonomy" id="117069"/>
    <lineage>
        <taxon>Eukaryota</taxon>
        <taxon>Fungi</taxon>
        <taxon>Dikarya</taxon>
        <taxon>Basidiomycota</taxon>
        <taxon>Agaricomycotina</taxon>
        <taxon>Agaricomycetes</taxon>
        <taxon>Agaricomycetidae</taxon>
        <taxon>Agaricales</taxon>
        <taxon>Tricholomatineae</taxon>
        <taxon>Lyophyllaceae</taxon>
        <taxon>Sphagnurus</taxon>
    </lineage>
</organism>
<dbReference type="Proteomes" id="UP000717328">
    <property type="component" value="Unassembled WGS sequence"/>
</dbReference>
<dbReference type="AlphaFoldDB" id="A0A9P7K744"/>
<gene>
    <name evidence="1" type="ORF">H0H81_010554</name>
</gene>
<dbReference type="EMBL" id="JABCKI010005747">
    <property type="protein sequence ID" value="KAG5638744.1"/>
    <property type="molecule type" value="Genomic_DNA"/>
</dbReference>
<evidence type="ECO:0000313" key="2">
    <source>
        <dbReference type="Proteomes" id="UP000717328"/>
    </source>
</evidence>
<name>A0A9P7K744_9AGAR</name>